<keyword evidence="3" id="KW-1185">Reference proteome</keyword>
<sequence>MLVNARMRDFIGRNAPRNTRWIVRMFYKKGLYHVRIGPLTEWRDGRLRLSPIGLWCGLDEAQVERYDGAYVGKWGYTARHFLERFRELKSYFRNRDFPMECYDLYFMHCICGFNHDARDLLTGEQELWNLLSQEENARLRFFYTGEDPATGFRTIRSEIYELTCIFDPHRLQQVASMCAAKLQAFREAHPLSEEEIANRLAELDLHFFECSSKSGTNVQACFDAFATALAIVDACEHVADFRQRGQDLRQPSDSAAQTRGRSRLAAPSSGLDVSSPTPDSASIAARSPTLRALSAKPRLPIATTPYIGTLAVLLSMPMVLLSSGSMTTLCCNGPKLSASSELHRQNLWCACRQ</sequence>
<dbReference type="EMBL" id="JAGDFM010000172">
    <property type="protein sequence ID" value="KAG7383612.1"/>
    <property type="molecule type" value="Genomic_DNA"/>
</dbReference>
<name>A0A8T1VQG6_9STRA</name>
<proteinExistence type="predicted"/>
<evidence type="ECO:0000256" key="1">
    <source>
        <dbReference type="SAM" id="MobiDB-lite"/>
    </source>
</evidence>
<reference evidence="2" key="1">
    <citation type="submission" date="2021-02" db="EMBL/GenBank/DDBJ databases">
        <authorList>
            <person name="Palmer J.M."/>
        </authorList>
    </citation>
    <scope>NUCLEOTIDE SEQUENCE</scope>
    <source>
        <strain evidence="2">SCRP734</strain>
    </source>
</reference>
<feature type="compositionally biased region" description="Polar residues" evidence="1">
    <location>
        <begin position="249"/>
        <end position="259"/>
    </location>
</feature>
<feature type="compositionally biased region" description="Polar residues" evidence="1">
    <location>
        <begin position="271"/>
        <end position="280"/>
    </location>
</feature>
<accession>A0A8T1VQG6</accession>
<evidence type="ECO:0000313" key="3">
    <source>
        <dbReference type="Proteomes" id="UP000694044"/>
    </source>
</evidence>
<organism evidence="2 3">
    <name type="scientific">Phytophthora pseudosyringae</name>
    <dbReference type="NCBI Taxonomy" id="221518"/>
    <lineage>
        <taxon>Eukaryota</taxon>
        <taxon>Sar</taxon>
        <taxon>Stramenopiles</taxon>
        <taxon>Oomycota</taxon>
        <taxon>Peronosporomycetes</taxon>
        <taxon>Peronosporales</taxon>
        <taxon>Peronosporaceae</taxon>
        <taxon>Phytophthora</taxon>
    </lineage>
</organism>
<gene>
    <name evidence="2" type="ORF">PHYPSEUDO_003538</name>
</gene>
<protein>
    <submittedName>
        <fullName evidence="2">Uncharacterized protein</fullName>
    </submittedName>
</protein>
<dbReference type="Proteomes" id="UP000694044">
    <property type="component" value="Unassembled WGS sequence"/>
</dbReference>
<feature type="region of interest" description="Disordered" evidence="1">
    <location>
        <begin position="246"/>
        <end position="282"/>
    </location>
</feature>
<comment type="caution">
    <text evidence="2">The sequence shown here is derived from an EMBL/GenBank/DDBJ whole genome shotgun (WGS) entry which is preliminary data.</text>
</comment>
<dbReference type="AlphaFoldDB" id="A0A8T1VQG6"/>
<evidence type="ECO:0000313" key="2">
    <source>
        <dbReference type="EMBL" id="KAG7383612.1"/>
    </source>
</evidence>